<dbReference type="InterPro" id="IPR012910">
    <property type="entry name" value="Plug_dom"/>
</dbReference>
<evidence type="ECO:0000256" key="3">
    <source>
        <dbReference type="ARBA" id="ARBA00022452"/>
    </source>
</evidence>
<sequence>MNSFLIAIPAALAGFLPFASLAQTEGRLDPLVFDAGADPGRWNSTDATVPAGNALRADGADLFRSLPGVSAIRNGPQTGIAQIRGLSGDRVRVQVDGQTITPACPNHMDPPLHYAQVAEGDLVEAFAGITPVSAGGDSIAGTIRLSRPDPEFGSRFGGDLGASYRGDHDAFGFTARLFDATDEVRADYRGEYLDADDLRFPGGTVRASGYETQRHTIIGSWNTGSGFIEVDAGVSSTRDAGAPALPMDMVRDDSWHLGLRQKQRFAWGTLETRAYVHEIDHLMDNFSLRPAAMRMQAPAESRDYGISSSIETGLAGGLLRGGVDLHRGELEAQQVNAMGQVRDTFRDNRRTRYGLFGEWEKPWTDTVETLVGLRGDFVETGAGRVFSQFGGPVVAADVASFNAGKREHSDLLVDAMAALRWQAHETTRIDFALGLKNRAPSLIERYLYSPSNASAGLADGRTYLGNPALDPESALMASVGIHHRQECWEVSLTPFYQSVRDFIEGRPHPTRTDTAGRPVLQFQNLDRAELYGAELAFHADLTERFALRANASWTRGRDTASGDALYRIAPLSGLGAIDYNYRSWEASLECEWATAQSDVSRLHSELKTPGYAVFHLRAAREFENGVRVEAGIENLLDHRYVDHLGGINRVAGSDVAVGARIPNAGRFAYTSIGWSF</sequence>
<dbReference type="InterPro" id="IPR037066">
    <property type="entry name" value="Plug_dom_sf"/>
</dbReference>
<evidence type="ECO:0000259" key="12">
    <source>
        <dbReference type="Pfam" id="PF07715"/>
    </source>
</evidence>
<keyword evidence="3" id="KW-1134">Transmembrane beta strand</keyword>
<evidence type="ECO:0000313" key="13">
    <source>
        <dbReference type="EMBL" id="GAA5484279.1"/>
    </source>
</evidence>
<proteinExistence type="inferred from homology"/>
<evidence type="ECO:0000256" key="7">
    <source>
        <dbReference type="ARBA" id="ARBA00023136"/>
    </source>
</evidence>
<keyword evidence="8" id="KW-0998">Cell outer membrane</keyword>
<feature type="signal peptide" evidence="10">
    <location>
        <begin position="1"/>
        <end position="22"/>
    </location>
</feature>
<evidence type="ECO:0000256" key="9">
    <source>
        <dbReference type="RuleBase" id="RU003357"/>
    </source>
</evidence>
<dbReference type="Pfam" id="PF07715">
    <property type="entry name" value="Plug"/>
    <property type="match status" value="1"/>
</dbReference>
<evidence type="ECO:0000313" key="14">
    <source>
        <dbReference type="Proteomes" id="UP001476282"/>
    </source>
</evidence>
<protein>
    <submittedName>
        <fullName evidence="13">Vitamin B12 transporter BtuB</fullName>
    </submittedName>
</protein>
<dbReference type="Gene3D" id="2.40.170.20">
    <property type="entry name" value="TonB-dependent receptor, beta-barrel domain"/>
    <property type="match status" value="1"/>
</dbReference>
<accession>A0ABP9UY52</accession>
<dbReference type="InterPro" id="IPR010917">
    <property type="entry name" value="TonB_rcpt_CS"/>
</dbReference>
<dbReference type="EMBL" id="BAABRI010000023">
    <property type="protein sequence ID" value="GAA5484279.1"/>
    <property type="molecule type" value="Genomic_DNA"/>
</dbReference>
<feature type="domain" description="TonB-dependent receptor-like beta-barrel" evidence="11">
    <location>
        <begin position="147"/>
        <end position="635"/>
    </location>
</feature>
<evidence type="ECO:0000256" key="8">
    <source>
        <dbReference type="ARBA" id="ARBA00023237"/>
    </source>
</evidence>
<dbReference type="Pfam" id="PF00593">
    <property type="entry name" value="TonB_dep_Rec_b-barrel"/>
    <property type="match status" value="1"/>
</dbReference>
<evidence type="ECO:0000256" key="6">
    <source>
        <dbReference type="ARBA" id="ARBA00023077"/>
    </source>
</evidence>
<dbReference type="Gene3D" id="2.170.130.10">
    <property type="entry name" value="TonB-dependent receptor, plug domain"/>
    <property type="match status" value="1"/>
</dbReference>
<evidence type="ECO:0000259" key="11">
    <source>
        <dbReference type="Pfam" id="PF00593"/>
    </source>
</evidence>
<dbReference type="InterPro" id="IPR036942">
    <property type="entry name" value="Beta-barrel_TonB_sf"/>
</dbReference>
<comment type="subcellular location">
    <subcellularLocation>
        <location evidence="1">Cell outer membrane</location>
        <topology evidence="1">Multi-pass membrane protein</topology>
    </subcellularLocation>
</comment>
<keyword evidence="4" id="KW-0812">Transmembrane</keyword>
<feature type="domain" description="TonB-dependent receptor plug" evidence="12">
    <location>
        <begin position="58"/>
        <end position="142"/>
    </location>
</feature>
<dbReference type="PANTHER" id="PTHR30069">
    <property type="entry name" value="TONB-DEPENDENT OUTER MEMBRANE RECEPTOR"/>
    <property type="match status" value="1"/>
</dbReference>
<keyword evidence="14" id="KW-1185">Reference proteome</keyword>
<dbReference type="PANTHER" id="PTHR30069:SF49">
    <property type="entry name" value="OUTER MEMBRANE PROTEIN C"/>
    <property type="match status" value="1"/>
</dbReference>
<dbReference type="InterPro" id="IPR000531">
    <property type="entry name" value="Beta-barrel_TonB"/>
</dbReference>
<feature type="chain" id="PRO_5046651437" evidence="10">
    <location>
        <begin position="23"/>
        <end position="676"/>
    </location>
</feature>
<keyword evidence="2" id="KW-0813">Transport</keyword>
<dbReference type="InterPro" id="IPR039426">
    <property type="entry name" value="TonB-dep_rcpt-like"/>
</dbReference>
<evidence type="ECO:0000256" key="1">
    <source>
        <dbReference type="ARBA" id="ARBA00004571"/>
    </source>
</evidence>
<evidence type="ECO:0000256" key="5">
    <source>
        <dbReference type="ARBA" id="ARBA00022729"/>
    </source>
</evidence>
<name>A0ABP9UY52_9BACT</name>
<dbReference type="RefSeq" id="WP_353568377.1">
    <property type="nucleotide sequence ID" value="NZ_BAABRI010000023.1"/>
</dbReference>
<comment type="caution">
    <text evidence="13">The sequence shown here is derived from an EMBL/GenBank/DDBJ whole genome shotgun (WGS) entry which is preliminary data.</text>
</comment>
<dbReference type="Proteomes" id="UP001476282">
    <property type="component" value="Unassembled WGS sequence"/>
</dbReference>
<dbReference type="PROSITE" id="PS01156">
    <property type="entry name" value="TONB_DEPENDENT_REC_2"/>
    <property type="match status" value="1"/>
</dbReference>
<comment type="similarity">
    <text evidence="9">Belongs to the TonB-dependent receptor family.</text>
</comment>
<gene>
    <name evidence="13" type="primary">btuB_7</name>
    <name evidence="13" type="ORF">Hsar01_03521</name>
</gene>
<dbReference type="SUPFAM" id="SSF56935">
    <property type="entry name" value="Porins"/>
    <property type="match status" value="1"/>
</dbReference>
<reference evidence="13 14" key="1">
    <citation type="submission" date="2024-02" db="EMBL/GenBank/DDBJ databases">
        <title>Haloferula sargassicola NBRC 104335.</title>
        <authorList>
            <person name="Ichikawa N."/>
            <person name="Katano-Makiyama Y."/>
            <person name="Hidaka K."/>
        </authorList>
    </citation>
    <scope>NUCLEOTIDE SEQUENCE [LARGE SCALE GENOMIC DNA]</scope>
    <source>
        <strain evidence="13 14">NBRC 104335</strain>
    </source>
</reference>
<keyword evidence="5 10" id="KW-0732">Signal</keyword>
<keyword evidence="6 9" id="KW-0798">TonB box</keyword>
<evidence type="ECO:0000256" key="4">
    <source>
        <dbReference type="ARBA" id="ARBA00022692"/>
    </source>
</evidence>
<keyword evidence="7 9" id="KW-0472">Membrane</keyword>
<evidence type="ECO:0000256" key="10">
    <source>
        <dbReference type="SAM" id="SignalP"/>
    </source>
</evidence>
<organism evidence="13 14">
    <name type="scientific">Haloferula sargassicola</name>
    <dbReference type="NCBI Taxonomy" id="490096"/>
    <lineage>
        <taxon>Bacteria</taxon>
        <taxon>Pseudomonadati</taxon>
        <taxon>Verrucomicrobiota</taxon>
        <taxon>Verrucomicrobiia</taxon>
        <taxon>Verrucomicrobiales</taxon>
        <taxon>Verrucomicrobiaceae</taxon>
        <taxon>Haloferula</taxon>
    </lineage>
</organism>
<evidence type="ECO:0000256" key="2">
    <source>
        <dbReference type="ARBA" id="ARBA00022448"/>
    </source>
</evidence>